<dbReference type="InterPro" id="IPR011051">
    <property type="entry name" value="RmlC_Cupin_sf"/>
</dbReference>
<dbReference type="AlphaFoldDB" id="A0A645B2A0"/>
<comment type="caution">
    <text evidence="3">The sequence shown here is derived from an EMBL/GenBank/DDBJ whole genome shotgun (WGS) entry which is preliminary data.</text>
</comment>
<protein>
    <submittedName>
        <fullName evidence="3">Oxalate-binding protein</fullName>
    </submittedName>
</protein>
<dbReference type="InterPro" id="IPR014710">
    <property type="entry name" value="RmlC-like_jellyroll"/>
</dbReference>
<gene>
    <name evidence="3" type="ORF">SDC9_106424</name>
</gene>
<evidence type="ECO:0000256" key="1">
    <source>
        <dbReference type="ARBA" id="ARBA00022723"/>
    </source>
</evidence>
<proteinExistence type="predicted"/>
<dbReference type="SUPFAM" id="SSF51182">
    <property type="entry name" value="RmlC-like cupins"/>
    <property type="match status" value="1"/>
</dbReference>
<sequence length="119" mass="13198">MVRKEFHKTVNQNMRGGKGEVTIEFILNPEELLGHGRMFAKAILPSGSSIGRHEHLGEFEAYYVLKGEATFVDNDGKTYTLKAGELGNIECNQAHSVANDGTETMEMICLILNERGVNK</sequence>
<dbReference type="Pfam" id="PF07883">
    <property type="entry name" value="Cupin_2"/>
    <property type="match status" value="1"/>
</dbReference>
<dbReference type="InterPro" id="IPR051610">
    <property type="entry name" value="GPI/OXD"/>
</dbReference>
<organism evidence="3">
    <name type="scientific">bioreactor metagenome</name>
    <dbReference type="NCBI Taxonomy" id="1076179"/>
    <lineage>
        <taxon>unclassified sequences</taxon>
        <taxon>metagenomes</taxon>
        <taxon>ecological metagenomes</taxon>
    </lineage>
</organism>
<dbReference type="CDD" id="cd02221">
    <property type="entry name" value="cupin_TM1287-like"/>
    <property type="match status" value="1"/>
</dbReference>
<name>A0A645B2A0_9ZZZZ</name>
<dbReference type="EMBL" id="VSSQ01017361">
    <property type="protein sequence ID" value="MPM59580.1"/>
    <property type="molecule type" value="Genomic_DNA"/>
</dbReference>
<dbReference type="GO" id="GO:0046872">
    <property type="term" value="F:metal ion binding"/>
    <property type="evidence" value="ECO:0007669"/>
    <property type="project" value="UniProtKB-KW"/>
</dbReference>
<feature type="domain" description="Cupin type-2" evidence="2">
    <location>
        <begin position="43"/>
        <end position="110"/>
    </location>
</feature>
<keyword evidence="1" id="KW-0479">Metal-binding</keyword>
<accession>A0A645B2A0</accession>
<reference evidence="3" key="1">
    <citation type="submission" date="2019-08" db="EMBL/GenBank/DDBJ databases">
        <authorList>
            <person name="Kucharzyk K."/>
            <person name="Murdoch R.W."/>
            <person name="Higgins S."/>
            <person name="Loffler F."/>
        </authorList>
    </citation>
    <scope>NUCLEOTIDE SEQUENCE</scope>
</reference>
<dbReference type="PANTHER" id="PTHR35848">
    <property type="entry name" value="OXALATE-BINDING PROTEIN"/>
    <property type="match status" value="1"/>
</dbReference>
<evidence type="ECO:0000313" key="3">
    <source>
        <dbReference type="EMBL" id="MPM59580.1"/>
    </source>
</evidence>
<evidence type="ECO:0000259" key="2">
    <source>
        <dbReference type="Pfam" id="PF07883"/>
    </source>
</evidence>
<dbReference type="PANTHER" id="PTHR35848:SF6">
    <property type="entry name" value="CUPIN TYPE-2 DOMAIN-CONTAINING PROTEIN"/>
    <property type="match status" value="1"/>
</dbReference>
<dbReference type="InterPro" id="IPR013096">
    <property type="entry name" value="Cupin_2"/>
</dbReference>
<dbReference type="Gene3D" id="2.60.120.10">
    <property type="entry name" value="Jelly Rolls"/>
    <property type="match status" value="1"/>
</dbReference>